<accession>A0A392SCL9</accession>
<evidence type="ECO:0000313" key="3">
    <source>
        <dbReference type="Proteomes" id="UP000265520"/>
    </source>
</evidence>
<evidence type="ECO:0000256" key="1">
    <source>
        <dbReference type="SAM" id="MobiDB-lite"/>
    </source>
</evidence>
<reference evidence="2 3" key="1">
    <citation type="journal article" date="2018" name="Front. Plant Sci.">
        <title>Red Clover (Trifolium pratense) and Zigzag Clover (T. medium) - A Picture of Genomic Similarities and Differences.</title>
        <authorList>
            <person name="Dluhosova J."/>
            <person name="Istvanek J."/>
            <person name="Nedelnik J."/>
            <person name="Repkova J."/>
        </authorList>
    </citation>
    <scope>NUCLEOTIDE SEQUENCE [LARGE SCALE GENOMIC DNA]</scope>
    <source>
        <strain evidence="3">cv. 10/8</strain>
        <tissue evidence="2">Leaf</tissue>
    </source>
</reference>
<name>A0A392SCL9_9FABA</name>
<sequence>MRVMETVLVLNDEQGGSNREMAKLRTRNEKLEARALKLDGELTDLRGKQENFAAQAKELREMHEALGKAMKDLEDQEGRHAEEKKGLEGELGKLQSAMAPA</sequence>
<protein>
    <submittedName>
        <fullName evidence="2">Uncharacterized protein</fullName>
    </submittedName>
</protein>
<dbReference type="Gene3D" id="1.10.287.1490">
    <property type="match status" value="1"/>
</dbReference>
<proteinExistence type="predicted"/>
<dbReference type="AlphaFoldDB" id="A0A392SCL9"/>
<feature type="compositionally biased region" description="Basic and acidic residues" evidence="1">
    <location>
        <begin position="73"/>
        <end position="91"/>
    </location>
</feature>
<dbReference type="EMBL" id="LXQA010347258">
    <property type="protein sequence ID" value="MCI45690.1"/>
    <property type="molecule type" value="Genomic_DNA"/>
</dbReference>
<feature type="non-terminal residue" evidence="2">
    <location>
        <position position="101"/>
    </location>
</feature>
<organism evidence="2 3">
    <name type="scientific">Trifolium medium</name>
    <dbReference type="NCBI Taxonomy" id="97028"/>
    <lineage>
        <taxon>Eukaryota</taxon>
        <taxon>Viridiplantae</taxon>
        <taxon>Streptophyta</taxon>
        <taxon>Embryophyta</taxon>
        <taxon>Tracheophyta</taxon>
        <taxon>Spermatophyta</taxon>
        <taxon>Magnoliopsida</taxon>
        <taxon>eudicotyledons</taxon>
        <taxon>Gunneridae</taxon>
        <taxon>Pentapetalae</taxon>
        <taxon>rosids</taxon>
        <taxon>fabids</taxon>
        <taxon>Fabales</taxon>
        <taxon>Fabaceae</taxon>
        <taxon>Papilionoideae</taxon>
        <taxon>50 kb inversion clade</taxon>
        <taxon>NPAAA clade</taxon>
        <taxon>Hologalegina</taxon>
        <taxon>IRL clade</taxon>
        <taxon>Trifolieae</taxon>
        <taxon>Trifolium</taxon>
    </lineage>
</organism>
<keyword evidence="3" id="KW-1185">Reference proteome</keyword>
<feature type="region of interest" description="Disordered" evidence="1">
    <location>
        <begin position="73"/>
        <end position="101"/>
    </location>
</feature>
<evidence type="ECO:0000313" key="2">
    <source>
        <dbReference type="EMBL" id="MCI45690.1"/>
    </source>
</evidence>
<comment type="caution">
    <text evidence="2">The sequence shown here is derived from an EMBL/GenBank/DDBJ whole genome shotgun (WGS) entry which is preliminary data.</text>
</comment>
<dbReference type="Proteomes" id="UP000265520">
    <property type="component" value="Unassembled WGS sequence"/>
</dbReference>